<reference evidence="2" key="1">
    <citation type="submission" date="2021-01" db="EMBL/GenBank/DDBJ databases">
        <authorList>
            <person name="Corre E."/>
            <person name="Pelletier E."/>
            <person name="Niang G."/>
            <person name="Scheremetjew M."/>
            <person name="Finn R."/>
            <person name="Kale V."/>
            <person name="Holt S."/>
            <person name="Cochrane G."/>
            <person name="Meng A."/>
            <person name="Brown T."/>
            <person name="Cohen L."/>
        </authorList>
    </citation>
    <scope>NUCLEOTIDE SEQUENCE</scope>
    <source>
        <strain evidence="2">CCMP125</strain>
    </source>
</reference>
<keyword evidence="1" id="KW-0732">Signal</keyword>
<organism evidence="2">
    <name type="scientific">Entomoneis paludosa</name>
    <dbReference type="NCBI Taxonomy" id="265537"/>
    <lineage>
        <taxon>Eukaryota</taxon>
        <taxon>Sar</taxon>
        <taxon>Stramenopiles</taxon>
        <taxon>Ochrophyta</taxon>
        <taxon>Bacillariophyta</taxon>
        <taxon>Bacillariophyceae</taxon>
        <taxon>Bacillariophycidae</taxon>
        <taxon>Entomoneidaceae</taxon>
        <taxon>Entomoneis</taxon>
    </lineage>
</organism>
<accession>A0A7S2YB20</accession>
<dbReference type="EMBL" id="HBHT01017302">
    <property type="protein sequence ID" value="CAD9964734.1"/>
    <property type="molecule type" value="Transcribed_RNA"/>
</dbReference>
<evidence type="ECO:0000256" key="1">
    <source>
        <dbReference type="SAM" id="SignalP"/>
    </source>
</evidence>
<feature type="chain" id="PRO_5030851298" evidence="1">
    <location>
        <begin position="25"/>
        <end position="133"/>
    </location>
</feature>
<proteinExistence type="predicted"/>
<sequence>MKSRHHWISCVLLPLLWRLERSRAQPNVVLKRNILELTNISASLSVLAYSYDEERTPQQEMEVMSIHNDGGDQAMVVKKSGYCFGIFRQTSPRWNEWLLDDDEDLKEICASNEEEKSCCRTRSRYYDSYNNGA</sequence>
<dbReference type="AlphaFoldDB" id="A0A7S2YB20"/>
<name>A0A7S2YB20_9STRA</name>
<gene>
    <name evidence="2" type="ORF">APAL1065_LOCUS11533</name>
</gene>
<feature type="signal peptide" evidence="1">
    <location>
        <begin position="1"/>
        <end position="24"/>
    </location>
</feature>
<evidence type="ECO:0000313" key="2">
    <source>
        <dbReference type="EMBL" id="CAD9964734.1"/>
    </source>
</evidence>
<protein>
    <submittedName>
        <fullName evidence="2">Uncharacterized protein</fullName>
    </submittedName>
</protein>